<dbReference type="Gene3D" id="3.40.50.620">
    <property type="entry name" value="HUPs"/>
    <property type="match status" value="1"/>
</dbReference>
<gene>
    <name evidence="6 8" type="primary">tilS</name>
    <name evidence="8" type="ORF">F0Q34_04360</name>
</gene>
<dbReference type="GO" id="GO:0005737">
    <property type="term" value="C:cytoplasm"/>
    <property type="evidence" value="ECO:0007669"/>
    <property type="project" value="UniProtKB-SubCell"/>
</dbReference>
<keyword evidence="2 6" id="KW-0819">tRNA processing</keyword>
<dbReference type="GO" id="GO:0005524">
    <property type="term" value="F:ATP binding"/>
    <property type="evidence" value="ECO:0007669"/>
    <property type="project" value="UniProtKB-KW"/>
</dbReference>
<dbReference type="AlphaFoldDB" id="A0A5B2TLV4"/>
<dbReference type="PANTHER" id="PTHR43033">
    <property type="entry name" value="TRNA(ILE)-LYSIDINE SYNTHASE-RELATED"/>
    <property type="match status" value="1"/>
</dbReference>
<proteinExistence type="inferred from homology"/>
<evidence type="ECO:0000313" key="9">
    <source>
        <dbReference type="Proteomes" id="UP000322110"/>
    </source>
</evidence>
<evidence type="ECO:0000256" key="5">
    <source>
        <dbReference type="ARBA" id="ARBA00048539"/>
    </source>
</evidence>
<feature type="domain" description="tRNA(Ile)-lysidine/2-thiocytidine synthase N-terminal" evidence="7">
    <location>
        <begin position="13"/>
        <end position="190"/>
    </location>
</feature>
<organism evidence="8 9">
    <name type="scientific">Teichococcus oryzae</name>
    <dbReference type="NCBI Taxonomy" id="1608942"/>
    <lineage>
        <taxon>Bacteria</taxon>
        <taxon>Pseudomonadati</taxon>
        <taxon>Pseudomonadota</taxon>
        <taxon>Alphaproteobacteria</taxon>
        <taxon>Acetobacterales</taxon>
        <taxon>Roseomonadaceae</taxon>
        <taxon>Roseomonas</taxon>
    </lineage>
</organism>
<accession>A0A5B2TLV4</accession>
<protein>
    <recommendedName>
        <fullName evidence="6">tRNA(Ile)-lysidine synthase</fullName>
        <ecNumber evidence="6">6.3.4.19</ecNumber>
    </recommendedName>
    <alternativeName>
        <fullName evidence="6">tRNA(Ile)-2-lysyl-cytidine synthase</fullName>
    </alternativeName>
    <alternativeName>
        <fullName evidence="6">tRNA(Ile)-lysidine synthetase</fullName>
    </alternativeName>
</protein>
<evidence type="ECO:0000313" key="8">
    <source>
        <dbReference type="EMBL" id="KAA2214918.1"/>
    </source>
</evidence>
<dbReference type="GO" id="GO:0032267">
    <property type="term" value="F:tRNA(Ile)-lysidine synthase activity"/>
    <property type="evidence" value="ECO:0007669"/>
    <property type="project" value="UniProtKB-EC"/>
</dbReference>
<dbReference type="NCBIfam" id="TIGR02432">
    <property type="entry name" value="lysidine_TilS_N"/>
    <property type="match status" value="1"/>
</dbReference>
<evidence type="ECO:0000256" key="3">
    <source>
        <dbReference type="ARBA" id="ARBA00022741"/>
    </source>
</evidence>
<dbReference type="Pfam" id="PF01171">
    <property type="entry name" value="ATP_bind_3"/>
    <property type="match status" value="1"/>
</dbReference>
<evidence type="ECO:0000256" key="2">
    <source>
        <dbReference type="ARBA" id="ARBA00022694"/>
    </source>
</evidence>
<comment type="similarity">
    <text evidence="6">Belongs to the tRNA(Ile)-lysidine synthase family.</text>
</comment>
<evidence type="ECO:0000256" key="1">
    <source>
        <dbReference type="ARBA" id="ARBA00022598"/>
    </source>
</evidence>
<comment type="caution">
    <text evidence="6">Lacks conserved residue(s) required for the propagation of feature annotation.</text>
</comment>
<dbReference type="EC" id="6.3.4.19" evidence="6"/>
<dbReference type="SUPFAM" id="SSF52402">
    <property type="entry name" value="Adenine nucleotide alpha hydrolases-like"/>
    <property type="match status" value="1"/>
</dbReference>
<dbReference type="EMBL" id="VUKA01000001">
    <property type="protein sequence ID" value="KAA2214918.1"/>
    <property type="molecule type" value="Genomic_DNA"/>
</dbReference>
<keyword evidence="3" id="KW-0547">Nucleotide-binding</keyword>
<dbReference type="InterPro" id="IPR011063">
    <property type="entry name" value="TilS/TtcA_N"/>
</dbReference>
<comment type="catalytic activity">
    <reaction evidence="5 6">
        <text>cytidine(34) in tRNA(Ile2) + L-lysine + ATP = lysidine(34) in tRNA(Ile2) + AMP + diphosphate + H(+)</text>
        <dbReference type="Rhea" id="RHEA:43744"/>
        <dbReference type="Rhea" id="RHEA-COMP:10625"/>
        <dbReference type="Rhea" id="RHEA-COMP:10670"/>
        <dbReference type="ChEBI" id="CHEBI:15378"/>
        <dbReference type="ChEBI" id="CHEBI:30616"/>
        <dbReference type="ChEBI" id="CHEBI:32551"/>
        <dbReference type="ChEBI" id="CHEBI:33019"/>
        <dbReference type="ChEBI" id="CHEBI:82748"/>
        <dbReference type="ChEBI" id="CHEBI:83665"/>
        <dbReference type="ChEBI" id="CHEBI:456215"/>
        <dbReference type="EC" id="6.3.4.19"/>
    </reaction>
</comment>
<comment type="caution">
    <text evidence="8">The sequence shown here is derived from an EMBL/GenBank/DDBJ whole genome shotgun (WGS) entry which is preliminary data.</text>
</comment>
<dbReference type="InterPro" id="IPR012094">
    <property type="entry name" value="tRNA_Ile_lys_synt"/>
</dbReference>
<sequence length="389" mass="39624">MAPLGPFGPVPRLAVGVSGGPHSLALALLAAEFAHAAGGDAMGLVVDHGLRAESAAEAAWTLRCLAEQGIPAERITLCLAPGAAMQERARAARLDALLRCCASLGRPWLLLGHHRADQAETVLFRALRGSGPGGLAGMAPLRASGPALILRPLLPIPPARLEALLAARGLCPLRDPSNEDFRFSRVRLRHALGDAGGEGPQVAALAAAARAFAGRRAIRGRQKAERLAAAASIMPEGWARLDAAALGQDDLAAEALAALIRLVAGAEHAAPSEAVRAMLCRGGGTLGGALWQGQVLCREPAACASAVPALPGQVWDGRWRVAGAVAPGLMLGALGPAAAALPRKLRRGLPARVLAGLPAFWRDGTLAGVPALEGGPGLLFDPARGALPA</sequence>
<dbReference type="Proteomes" id="UP000322110">
    <property type="component" value="Unassembled WGS sequence"/>
</dbReference>
<dbReference type="HAMAP" id="MF_01161">
    <property type="entry name" value="tRNA_Ile_lys_synt"/>
    <property type="match status" value="1"/>
</dbReference>
<evidence type="ECO:0000256" key="4">
    <source>
        <dbReference type="ARBA" id="ARBA00022840"/>
    </source>
</evidence>
<dbReference type="GO" id="GO:0006400">
    <property type="term" value="P:tRNA modification"/>
    <property type="evidence" value="ECO:0007669"/>
    <property type="project" value="UniProtKB-UniRule"/>
</dbReference>
<keyword evidence="9" id="KW-1185">Reference proteome</keyword>
<name>A0A5B2TLV4_9PROT</name>
<keyword evidence="4" id="KW-0067">ATP-binding</keyword>
<evidence type="ECO:0000259" key="7">
    <source>
        <dbReference type="Pfam" id="PF01171"/>
    </source>
</evidence>
<keyword evidence="6" id="KW-0963">Cytoplasm</keyword>
<dbReference type="RefSeq" id="WP_149810872.1">
    <property type="nucleotide sequence ID" value="NZ_VUKA01000001.1"/>
</dbReference>
<evidence type="ECO:0000256" key="6">
    <source>
        <dbReference type="HAMAP-Rule" id="MF_01161"/>
    </source>
</evidence>
<comment type="function">
    <text evidence="6">Ligates lysine onto the cytidine present at position 34 of the AUA codon-specific tRNA(Ile) that contains the anticodon CAU, in an ATP-dependent manner. Cytidine is converted to lysidine, thus changing the amino acid specificity of the tRNA from methionine to isoleucine.</text>
</comment>
<dbReference type="PANTHER" id="PTHR43033:SF5">
    <property type="entry name" value="TRNA(ILE)-LYSIDINE SYNTHETASE"/>
    <property type="match status" value="1"/>
</dbReference>
<dbReference type="CDD" id="cd01992">
    <property type="entry name" value="TilS_N"/>
    <property type="match status" value="1"/>
</dbReference>
<dbReference type="InterPro" id="IPR012795">
    <property type="entry name" value="tRNA_Ile_lys_synt_N"/>
</dbReference>
<dbReference type="OrthoDB" id="9807403at2"/>
<comment type="subcellular location">
    <subcellularLocation>
        <location evidence="6">Cytoplasm</location>
    </subcellularLocation>
</comment>
<keyword evidence="1 6" id="KW-0436">Ligase</keyword>
<dbReference type="InterPro" id="IPR014729">
    <property type="entry name" value="Rossmann-like_a/b/a_fold"/>
</dbReference>
<reference evidence="8 9" key="1">
    <citation type="journal article" date="2015" name="Int. J. Syst. Evol. Microbiol.">
        <title>Roseomonas oryzae sp. nov., isolated from paddy rhizosphere soil.</title>
        <authorList>
            <person name="Ramaprasad E.V."/>
            <person name="Sasikala Ch."/>
            <person name="Ramana Ch.V."/>
        </authorList>
    </citation>
    <scope>NUCLEOTIDE SEQUENCE [LARGE SCALE GENOMIC DNA]</scope>
    <source>
        <strain evidence="8 9">KCTC 42542</strain>
    </source>
</reference>